<dbReference type="EMBL" id="BARS01038409">
    <property type="protein sequence ID" value="GAG22277.1"/>
    <property type="molecule type" value="Genomic_DNA"/>
</dbReference>
<reference evidence="4" key="1">
    <citation type="journal article" date="2014" name="Front. Microbiol.">
        <title>High frequency of phylogenetically diverse reductive dehalogenase-homologous genes in deep subseafloor sedimentary metagenomes.</title>
        <authorList>
            <person name="Kawai M."/>
            <person name="Futagami T."/>
            <person name="Toyoda A."/>
            <person name="Takaki Y."/>
            <person name="Nishi S."/>
            <person name="Hori S."/>
            <person name="Arai W."/>
            <person name="Tsubouchi T."/>
            <person name="Morono Y."/>
            <person name="Uchiyama I."/>
            <person name="Ito T."/>
            <person name="Fujiyama A."/>
            <person name="Inagaki F."/>
            <person name="Takami H."/>
        </authorList>
    </citation>
    <scope>NUCLEOTIDE SEQUENCE</scope>
    <source>
        <strain evidence="4">Expedition CK06-06</strain>
    </source>
</reference>
<dbReference type="InterPro" id="IPR031167">
    <property type="entry name" value="G_OBG"/>
</dbReference>
<evidence type="ECO:0000259" key="3">
    <source>
        <dbReference type="PROSITE" id="PS51710"/>
    </source>
</evidence>
<dbReference type="InterPro" id="IPR006073">
    <property type="entry name" value="GTP-bd"/>
</dbReference>
<gene>
    <name evidence="4" type="ORF">S01H1_58777</name>
</gene>
<dbReference type="InterPro" id="IPR027417">
    <property type="entry name" value="P-loop_NTPase"/>
</dbReference>
<sequence>TKRPILGIVRYYDERTLTFCDMPGLIEGAHKGRGLGDRFLRHIERTRLLLHMIDISLLQRKDPYEDFTALNEELKLYSENLSKKKQIIVLSKIDLPGARENARIIRDRIKQEVFPISALTGEGNKELLDHIFRVA</sequence>
<evidence type="ECO:0000313" key="4">
    <source>
        <dbReference type="EMBL" id="GAG22277.1"/>
    </source>
</evidence>
<proteinExistence type="predicted"/>
<dbReference type="PROSITE" id="PS51710">
    <property type="entry name" value="G_OBG"/>
    <property type="match status" value="1"/>
</dbReference>
<feature type="domain" description="OBG-type G" evidence="3">
    <location>
        <begin position="1"/>
        <end position="135"/>
    </location>
</feature>
<comment type="caution">
    <text evidence="4">The sequence shown here is derived from an EMBL/GenBank/DDBJ whole genome shotgun (WGS) entry which is preliminary data.</text>
</comment>
<evidence type="ECO:0000256" key="1">
    <source>
        <dbReference type="ARBA" id="ARBA00022741"/>
    </source>
</evidence>
<dbReference type="GO" id="GO:0005525">
    <property type="term" value="F:GTP binding"/>
    <property type="evidence" value="ECO:0007669"/>
    <property type="project" value="UniProtKB-KW"/>
</dbReference>
<evidence type="ECO:0000256" key="2">
    <source>
        <dbReference type="ARBA" id="ARBA00023134"/>
    </source>
</evidence>
<dbReference type="PROSITE" id="PS00905">
    <property type="entry name" value="GTP1_OBG"/>
    <property type="match status" value="1"/>
</dbReference>
<dbReference type="Pfam" id="PF01926">
    <property type="entry name" value="MMR_HSR1"/>
    <property type="match status" value="1"/>
</dbReference>
<dbReference type="SUPFAM" id="SSF52540">
    <property type="entry name" value="P-loop containing nucleoside triphosphate hydrolases"/>
    <property type="match status" value="1"/>
</dbReference>
<keyword evidence="1" id="KW-0547">Nucleotide-binding</keyword>
<dbReference type="CDD" id="cd01898">
    <property type="entry name" value="Obg"/>
    <property type="match status" value="1"/>
</dbReference>
<dbReference type="GO" id="GO:0003924">
    <property type="term" value="F:GTPase activity"/>
    <property type="evidence" value="ECO:0007669"/>
    <property type="project" value="InterPro"/>
</dbReference>
<protein>
    <recommendedName>
        <fullName evidence="3">OBG-type G domain-containing protein</fullName>
    </recommendedName>
</protein>
<organism evidence="4">
    <name type="scientific">marine sediment metagenome</name>
    <dbReference type="NCBI Taxonomy" id="412755"/>
    <lineage>
        <taxon>unclassified sequences</taxon>
        <taxon>metagenomes</taxon>
        <taxon>ecological metagenomes</taxon>
    </lineage>
</organism>
<name>X0WGF3_9ZZZZ</name>
<keyword evidence="2" id="KW-0342">GTP-binding</keyword>
<dbReference type="PANTHER" id="PTHR11702">
    <property type="entry name" value="DEVELOPMENTALLY REGULATED GTP-BINDING PROTEIN-RELATED"/>
    <property type="match status" value="1"/>
</dbReference>
<accession>X0WGF3</accession>
<dbReference type="InterPro" id="IPR006074">
    <property type="entry name" value="GTP1-OBG_CS"/>
</dbReference>
<dbReference type="AlphaFoldDB" id="X0WGF3"/>
<dbReference type="PANTHER" id="PTHR11702:SF31">
    <property type="entry name" value="MITOCHONDRIAL RIBOSOME-ASSOCIATED GTPASE 2"/>
    <property type="match status" value="1"/>
</dbReference>
<dbReference type="Gene3D" id="3.40.50.300">
    <property type="entry name" value="P-loop containing nucleotide triphosphate hydrolases"/>
    <property type="match status" value="1"/>
</dbReference>
<dbReference type="InterPro" id="IPR045086">
    <property type="entry name" value="OBG_GTPase"/>
</dbReference>
<feature type="non-terminal residue" evidence="4">
    <location>
        <position position="1"/>
    </location>
</feature>
<dbReference type="PRINTS" id="PR00326">
    <property type="entry name" value="GTP1OBG"/>
</dbReference>